<keyword evidence="1" id="KW-0732">Signal</keyword>
<feature type="chain" id="PRO_5002061151" description="DUF2154 domain-containing protein" evidence="1">
    <location>
        <begin position="28"/>
        <end position="237"/>
    </location>
</feature>
<evidence type="ECO:0000313" key="4">
    <source>
        <dbReference type="EMBL" id="GAM16694.1"/>
    </source>
</evidence>
<evidence type="ECO:0000259" key="2">
    <source>
        <dbReference type="Pfam" id="PF09922"/>
    </source>
</evidence>
<keyword evidence="5" id="KW-1185">Reference proteome</keyword>
<evidence type="ECO:0008006" key="6">
    <source>
        <dbReference type="Google" id="ProtNLM"/>
    </source>
</evidence>
<dbReference type="STRING" id="1321606.SAMD00020551_4924"/>
<feature type="domain" description="Cell wall-active antibiotics response LiaF-like C-terminal" evidence="2">
    <location>
        <begin position="138"/>
        <end position="232"/>
    </location>
</feature>
<proteinExistence type="predicted"/>
<dbReference type="EMBL" id="BASE01000136">
    <property type="protein sequence ID" value="GAM16694.1"/>
    <property type="molecule type" value="Genomic_DNA"/>
</dbReference>
<dbReference type="AlphaFoldDB" id="A0A0A8XBN6"/>
<feature type="domain" description="DUF2154" evidence="3">
    <location>
        <begin position="42"/>
        <end position="127"/>
    </location>
</feature>
<dbReference type="PROSITE" id="PS51257">
    <property type="entry name" value="PROKAR_LIPOPROTEIN"/>
    <property type="match status" value="1"/>
</dbReference>
<dbReference type="Proteomes" id="UP000031014">
    <property type="component" value="Unassembled WGS sequence"/>
</dbReference>
<name>A0A0A8XBN6_MESS1</name>
<dbReference type="RefSeq" id="WP_041968271.1">
    <property type="nucleotide sequence ID" value="NZ_BASE01000136.1"/>
</dbReference>
<reference evidence="4 5" key="1">
    <citation type="submission" date="2013-06" db="EMBL/GenBank/DDBJ databases">
        <title>Whole genome shotgun sequence of Bacillus selenatarsenatis SF-1.</title>
        <authorList>
            <person name="Kuroda M."/>
            <person name="Sei K."/>
            <person name="Yamashita M."/>
            <person name="Ike M."/>
        </authorList>
    </citation>
    <scope>NUCLEOTIDE SEQUENCE [LARGE SCALE GENOMIC DNA]</scope>
    <source>
        <strain evidence="4 5">SF-1</strain>
    </source>
</reference>
<evidence type="ECO:0000313" key="5">
    <source>
        <dbReference type="Proteomes" id="UP000031014"/>
    </source>
</evidence>
<accession>A0A0A8XBN6</accession>
<dbReference type="Pfam" id="PF09922">
    <property type="entry name" value="LiaF-like_C"/>
    <property type="match status" value="1"/>
</dbReference>
<gene>
    <name evidence="4" type="ORF">SAMD00020551_4924</name>
</gene>
<dbReference type="InterPro" id="IPR024425">
    <property type="entry name" value="LiaF-like_C"/>
</dbReference>
<sequence length="237" mass="25378">MKKVLGFGLAALSAVLILSGCNNTIMANNESDGEIVVEKDVAKELEVVLNFGAGKMDVAGGAEEWVNGKAIYEPEKMKPEVSYDLNGKVGKVEIAQPDHFKFGKMKNEWDLKINEDIPVDLIVNAGASDTDLDLNGIQLSNLEVNAGVGDITVDLGGDWQESFDVRISSGVGKMTVILPKDTGVRVHAQKGIGSSSFENLISKGDGVYVNEAYEDAKVKIDLDADLGVGEVTFKTEK</sequence>
<comment type="caution">
    <text evidence="4">The sequence shown here is derived from an EMBL/GenBank/DDBJ whole genome shotgun (WGS) entry which is preliminary data.</text>
</comment>
<feature type="signal peptide" evidence="1">
    <location>
        <begin position="1"/>
        <end position="27"/>
    </location>
</feature>
<organism evidence="4 5">
    <name type="scientific">Mesobacillus selenatarsenatis (strain DSM 18680 / JCM 14380 / FERM P-15431 / SF-1)</name>
    <dbReference type="NCBI Taxonomy" id="1321606"/>
    <lineage>
        <taxon>Bacteria</taxon>
        <taxon>Bacillati</taxon>
        <taxon>Bacillota</taxon>
        <taxon>Bacilli</taxon>
        <taxon>Bacillales</taxon>
        <taxon>Bacillaceae</taxon>
        <taxon>Mesobacillus</taxon>
    </lineage>
</organism>
<protein>
    <recommendedName>
        <fullName evidence="6">DUF2154 domain-containing protein</fullName>
    </recommendedName>
</protein>
<evidence type="ECO:0000256" key="1">
    <source>
        <dbReference type="SAM" id="SignalP"/>
    </source>
</evidence>
<evidence type="ECO:0000259" key="3">
    <source>
        <dbReference type="Pfam" id="PF17115"/>
    </source>
</evidence>
<dbReference type="Pfam" id="PF17115">
    <property type="entry name" value="Toast_rack_N"/>
    <property type="match status" value="1"/>
</dbReference>
<dbReference type="InterPro" id="IPR031346">
    <property type="entry name" value="DUF2154_N"/>
</dbReference>